<reference evidence="2 3" key="1">
    <citation type="submission" date="2019-05" db="EMBL/GenBank/DDBJ databases">
        <title>The compact genome of Giardia muris reveals important steps in the evolution of intestinal protozoan parasites.</title>
        <authorList>
            <person name="Xu F."/>
            <person name="Jimenez-Gonzalez A."/>
            <person name="Einarsson E."/>
            <person name="Astvaldsson A."/>
            <person name="Peirasmaki D."/>
            <person name="Eckmann L."/>
            <person name="Andersson J.O."/>
            <person name="Svard S.G."/>
            <person name="Jerlstrom-Hultqvist J."/>
        </authorList>
    </citation>
    <scope>NUCLEOTIDE SEQUENCE [LARGE SCALE GENOMIC DNA]</scope>
    <source>
        <strain evidence="2 3">Roberts-Thomson</strain>
    </source>
</reference>
<evidence type="ECO:0000256" key="1">
    <source>
        <dbReference type="SAM" id="MobiDB-lite"/>
    </source>
</evidence>
<evidence type="ECO:0000313" key="3">
    <source>
        <dbReference type="Proteomes" id="UP000315496"/>
    </source>
</evidence>
<name>A0A4Z1T5I3_GIAMU</name>
<protein>
    <submittedName>
        <fullName evidence="2">Uncharacterized protein</fullName>
    </submittedName>
</protein>
<dbReference type="VEuPathDB" id="GiardiaDB:GMRT_11010"/>
<accession>A0A4Z1T5I3</accession>
<keyword evidence="3" id="KW-1185">Reference proteome</keyword>
<feature type="region of interest" description="Disordered" evidence="1">
    <location>
        <begin position="240"/>
        <end position="259"/>
    </location>
</feature>
<sequence>MAQTMQTTPPTHPLRRLTETSRMVLAERRVLGHEGLPGVMLRTPFEKEGDEAAVQRYHAAVLTNLSLPAFPVLSEERYYMHLASTNDYPLWTFFELVEIVDLARQYSFNFFLVSDSLSSRPFSPVSCLRAFRLYATLILNGIGGTGSASSLFSSVSKEGQDGLRRALHILQFYRDLWRPGRDEGEKELQRQFQIHLCLAAVSPMRIHGRHGLKKEHIDLLTGLTLKEYLDGKASGTCKVQLPTTSLDPSQRQDGGGRPHLTGERLLKSLFIQHEKVQAAIIDSCDLYTCFPGQAHLQGQGKGQGSPGIGSPPGPSGSTGPSARGDLGISFSSDLSPELLRTLLAAQGMDLDFPTLETLGFIPEEEQDLNMRKERNDGRMGRSSNLEGLLEDVAKAIRGVYEGRTTPLPGRNSLNEPNPLTCSPDIPLAFLTSANEEKEEPRAACTPMIAQACHYPLGGALLLHSPALRIPGHLRLGPDAMEAADDLRRGRLATLPCQAGVVVASNRFRRGERPRTDARDARAVGLARLQAELHEKPVDLVNFVRLEDLLAP</sequence>
<dbReference type="OrthoDB" id="10252119at2759"/>
<dbReference type="Proteomes" id="UP000315496">
    <property type="component" value="Chromosome 1"/>
</dbReference>
<comment type="caution">
    <text evidence="2">The sequence shown here is derived from an EMBL/GenBank/DDBJ whole genome shotgun (WGS) entry which is preliminary data.</text>
</comment>
<dbReference type="EMBL" id="VDLU01000001">
    <property type="protein sequence ID" value="TNJ29303.1"/>
    <property type="molecule type" value="Genomic_DNA"/>
</dbReference>
<evidence type="ECO:0000313" key="2">
    <source>
        <dbReference type="EMBL" id="TNJ29303.1"/>
    </source>
</evidence>
<proteinExistence type="predicted"/>
<feature type="region of interest" description="Disordered" evidence="1">
    <location>
        <begin position="297"/>
        <end position="329"/>
    </location>
</feature>
<dbReference type="AlphaFoldDB" id="A0A4Z1T5I3"/>
<feature type="compositionally biased region" description="Polar residues" evidence="1">
    <location>
        <begin position="241"/>
        <end position="252"/>
    </location>
</feature>
<organism evidence="2 3">
    <name type="scientific">Giardia muris</name>
    <dbReference type="NCBI Taxonomy" id="5742"/>
    <lineage>
        <taxon>Eukaryota</taxon>
        <taxon>Metamonada</taxon>
        <taxon>Diplomonadida</taxon>
        <taxon>Hexamitidae</taxon>
        <taxon>Giardiinae</taxon>
        <taxon>Giardia</taxon>
    </lineage>
</organism>
<gene>
    <name evidence="2" type="ORF">GMRT_11010</name>
</gene>